<evidence type="ECO:0008006" key="12">
    <source>
        <dbReference type="Google" id="ProtNLM"/>
    </source>
</evidence>
<dbReference type="PANTHER" id="PTHR32261">
    <property type="entry name" value="CALCIUM HOMEOSTASIS MODULATOR PROTEIN"/>
    <property type="match status" value="1"/>
</dbReference>
<evidence type="ECO:0000313" key="10">
    <source>
        <dbReference type="EMBL" id="KAG8551651.1"/>
    </source>
</evidence>
<reference evidence="10" key="1">
    <citation type="thesis" date="2020" institute="ProQuest LLC" country="789 East Eisenhower Parkway, Ann Arbor, MI, USA">
        <title>Comparative Genomics and Chromosome Evolution.</title>
        <authorList>
            <person name="Mudd A.B."/>
        </authorList>
    </citation>
    <scope>NUCLEOTIDE SEQUENCE</scope>
    <source>
        <strain evidence="10">237g6f4</strain>
        <tissue evidence="10">Blood</tissue>
    </source>
</reference>
<evidence type="ECO:0000313" key="11">
    <source>
        <dbReference type="Proteomes" id="UP000824782"/>
    </source>
</evidence>
<evidence type="ECO:0000256" key="8">
    <source>
        <dbReference type="ARBA" id="ARBA00023303"/>
    </source>
</evidence>
<dbReference type="GO" id="GO:0005886">
    <property type="term" value="C:plasma membrane"/>
    <property type="evidence" value="ECO:0007669"/>
    <property type="project" value="TreeGrafter"/>
</dbReference>
<keyword evidence="4 9" id="KW-0812">Transmembrane</keyword>
<dbReference type="PANTHER" id="PTHR32261:SF7">
    <property type="entry name" value="CALCIUM HOMEOSTASIS MODULATOR PROTEIN 3"/>
    <property type="match status" value="1"/>
</dbReference>
<name>A0AAV6ZRK7_ENGPU</name>
<evidence type="ECO:0000256" key="2">
    <source>
        <dbReference type="ARBA" id="ARBA00008497"/>
    </source>
</evidence>
<evidence type="ECO:0000256" key="5">
    <source>
        <dbReference type="ARBA" id="ARBA00022989"/>
    </source>
</evidence>
<keyword evidence="7 9" id="KW-0472">Membrane</keyword>
<dbReference type="Proteomes" id="UP000824782">
    <property type="component" value="Unassembled WGS sequence"/>
</dbReference>
<gene>
    <name evidence="10" type="ORF">GDO81_004198</name>
</gene>
<proteinExistence type="inferred from homology"/>
<evidence type="ECO:0000256" key="1">
    <source>
        <dbReference type="ARBA" id="ARBA00004141"/>
    </source>
</evidence>
<dbReference type="GO" id="GO:0005261">
    <property type="term" value="F:monoatomic cation channel activity"/>
    <property type="evidence" value="ECO:0007669"/>
    <property type="project" value="TreeGrafter"/>
</dbReference>
<feature type="transmembrane region" description="Helical" evidence="9">
    <location>
        <begin position="180"/>
        <end position="202"/>
    </location>
</feature>
<comment type="similarity">
    <text evidence="2">Belongs to the CALHM family.</text>
</comment>
<dbReference type="GO" id="GO:1904669">
    <property type="term" value="P:ATP export"/>
    <property type="evidence" value="ECO:0007669"/>
    <property type="project" value="UniProtKB-ARBA"/>
</dbReference>
<sequence>MERVIKYFKSGSDAKMNGVCGLIVLTSMVVYKAYEFKCPCIPGFNKPYALMVLLAPPFIFFFVGILVSQYCGSLTIEYSRPEGNRAKNKKVLKQMFIAMMIRALAAPILWILVCFLDGKILVCGFSETLDPDQFGGFEDFPQYETSVLLAKVPCKNFDLLRTSSTRKAISRFLKVLSQGIGYISVLTLIFLGALARCLMPLFTTPETLQARYWTKYSDMEENCFDVMCIEYNHKLAERCVKGYFEGTKKEREQEAYQDRRKFTDVPVETLLYVDQWYKCRPPIIGAEPLEHES</sequence>
<feature type="transmembrane region" description="Helical" evidence="9">
    <location>
        <begin position="96"/>
        <end position="122"/>
    </location>
</feature>
<keyword evidence="3" id="KW-0813">Transport</keyword>
<protein>
    <recommendedName>
        <fullName evidence="12">Calcium homeostasis modulator 3</fullName>
    </recommendedName>
</protein>
<keyword evidence="6" id="KW-0406">Ion transport</keyword>
<keyword evidence="11" id="KW-1185">Reference proteome</keyword>
<dbReference type="Pfam" id="PF14798">
    <property type="entry name" value="Ca_hom_mod"/>
    <property type="match status" value="1"/>
</dbReference>
<keyword evidence="5 9" id="KW-1133">Transmembrane helix</keyword>
<keyword evidence="8" id="KW-0407">Ion channel</keyword>
<evidence type="ECO:0000256" key="9">
    <source>
        <dbReference type="SAM" id="Phobius"/>
    </source>
</evidence>
<dbReference type="EMBL" id="WNYA01000011">
    <property type="protein sequence ID" value="KAG8551651.1"/>
    <property type="molecule type" value="Genomic_DNA"/>
</dbReference>
<evidence type="ECO:0000256" key="4">
    <source>
        <dbReference type="ARBA" id="ARBA00022692"/>
    </source>
</evidence>
<organism evidence="10 11">
    <name type="scientific">Engystomops pustulosus</name>
    <name type="common">Tungara frog</name>
    <name type="synonym">Physalaemus pustulosus</name>
    <dbReference type="NCBI Taxonomy" id="76066"/>
    <lineage>
        <taxon>Eukaryota</taxon>
        <taxon>Metazoa</taxon>
        <taxon>Chordata</taxon>
        <taxon>Craniata</taxon>
        <taxon>Vertebrata</taxon>
        <taxon>Euteleostomi</taxon>
        <taxon>Amphibia</taxon>
        <taxon>Batrachia</taxon>
        <taxon>Anura</taxon>
        <taxon>Neobatrachia</taxon>
        <taxon>Hyloidea</taxon>
        <taxon>Leptodactylidae</taxon>
        <taxon>Leiuperinae</taxon>
        <taxon>Engystomops</taxon>
    </lineage>
</organism>
<dbReference type="InterPro" id="IPR029569">
    <property type="entry name" value="CALHM"/>
</dbReference>
<accession>A0AAV6ZRK7</accession>
<comment type="caution">
    <text evidence="10">The sequence shown here is derived from an EMBL/GenBank/DDBJ whole genome shotgun (WGS) entry which is preliminary data.</text>
</comment>
<evidence type="ECO:0000256" key="7">
    <source>
        <dbReference type="ARBA" id="ARBA00023136"/>
    </source>
</evidence>
<evidence type="ECO:0000256" key="3">
    <source>
        <dbReference type="ARBA" id="ARBA00022448"/>
    </source>
</evidence>
<dbReference type="AlphaFoldDB" id="A0AAV6ZRK7"/>
<evidence type="ECO:0000256" key="6">
    <source>
        <dbReference type="ARBA" id="ARBA00023065"/>
    </source>
</evidence>
<feature type="transmembrane region" description="Helical" evidence="9">
    <location>
        <begin position="54"/>
        <end position="76"/>
    </location>
</feature>
<comment type="subcellular location">
    <subcellularLocation>
        <location evidence="1">Membrane</location>
        <topology evidence="1">Multi-pass membrane protein</topology>
    </subcellularLocation>
</comment>